<dbReference type="PANTHER" id="PTHR34477:SF5">
    <property type="entry name" value="BSL5627 PROTEIN"/>
    <property type="match status" value="1"/>
</dbReference>
<keyword evidence="4" id="KW-1185">Reference proteome</keyword>
<dbReference type="PROSITE" id="PS50164">
    <property type="entry name" value="GIY_YIG"/>
    <property type="match status" value="1"/>
</dbReference>
<dbReference type="Gene3D" id="3.40.1440.10">
    <property type="entry name" value="GIY-YIG endonuclease"/>
    <property type="match status" value="1"/>
</dbReference>
<reference evidence="3 4" key="1">
    <citation type="submission" date="2018-07" db="EMBL/GenBank/DDBJ databases">
        <title>Genomic Encyclopedia of Type Strains, Phase IV (KMG-IV): sequencing the most valuable type-strain genomes for metagenomic binning, comparative biology and taxonomic classification.</title>
        <authorList>
            <person name="Goeker M."/>
        </authorList>
    </citation>
    <scope>NUCLEOTIDE SEQUENCE [LARGE SCALE GENOMIC DNA]</scope>
    <source>
        <strain evidence="3 4">DSM 14364</strain>
    </source>
</reference>
<gene>
    <name evidence="3" type="ORF">DES45_101132</name>
</gene>
<dbReference type="InterPro" id="IPR000305">
    <property type="entry name" value="GIY-YIG_endonuc"/>
</dbReference>
<dbReference type="InterPro" id="IPR050190">
    <property type="entry name" value="UPF0213_domain"/>
</dbReference>
<dbReference type="Pfam" id="PF01541">
    <property type="entry name" value="GIY-YIG"/>
    <property type="match status" value="1"/>
</dbReference>
<name>A0A370HY39_9HYPH</name>
<dbReference type="RefSeq" id="WP_114768045.1">
    <property type="nucleotide sequence ID" value="NZ_QQBB01000001.1"/>
</dbReference>
<dbReference type="InterPro" id="IPR035901">
    <property type="entry name" value="GIY-YIG_endonuc_sf"/>
</dbReference>
<keyword evidence="3" id="KW-0540">Nuclease</keyword>
<evidence type="ECO:0000259" key="2">
    <source>
        <dbReference type="PROSITE" id="PS50164"/>
    </source>
</evidence>
<organism evidence="3 4">
    <name type="scientific">Microvirga subterranea</name>
    <dbReference type="NCBI Taxonomy" id="186651"/>
    <lineage>
        <taxon>Bacteria</taxon>
        <taxon>Pseudomonadati</taxon>
        <taxon>Pseudomonadota</taxon>
        <taxon>Alphaproteobacteria</taxon>
        <taxon>Hyphomicrobiales</taxon>
        <taxon>Methylobacteriaceae</taxon>
        <taxon>Microvirga</taxon>
    </lineage>
</organism>
<comment type="similarity">
    <text evidence="1">Belongs to the UPF0213 family.</text>
</comment>
<comment type="caution">
    <text evidence="3">The sequence shown here is derived from an EMBL/GenBank/DDBJ whole genome shotgun (WGS) entry which is preliminary data.</text>
</comment>
<evidence type="ECO:0000313" key="3">
    <source>
        <dbReference type="EMBL" id="RDI61874.1"/>
    </source>
</evidence>
<dbReference type="EMBL" id="QQBB01000001">
    <property type="protein sequence ID" value="RDI61874.1"/>
    <property type="molecule type" value="Genomic_DNA"/>
</dbReference>
<dbReference type="GO" id="GO:0004519">
    <property type="term" value="F:endonuclease activity"/>
    <property type="evidence" value="ECO:0007669"/>
    <property type="project" value="UniProtKB-KW"/>
</dbReference>
<sequence>MQERYAVYILASRKNGTLYIGVTGNLPQRMEQHKALAVPGFTRRYRVTTLVYVERYADVTEAIAREKQLKGWNRAWKIRLIERSNPDWTDLDPTAC</sequence>
<evidence type="ECO:0000313" key="4">
    <source>
        <dbReference type="Proteomes" id="UP000254925"/>
    </source>
</evidence>
<dbReference type="CDD" id="cd10448">
    <property type="entry name" value="GIY-YIG_unchar_3"/>
    <property type="match status" value="1"/>
</dbReference>
<dbReference type="PANTHER" id="PTHR34477">
    <property type="entry name" value="UPF0213 PROTEIN YHBQ"/>
    <property type="match status" value="1"/>
</dbReference>
<dbReference type="Proteomes" id="UP000254925">
    <property type="component" value="Unassembled WGS sequence"/>
</dbReference>
<proteinExistence type="inferred from homology"/>
<dbReference type="OrthoDB" id="287318at2"/>
<feature type="domain" description="GIY-YIG" evidence="2">
    <location>
        <begin position="3"/>
        <end position="79"/>
    </location>
</feature>
<accession>A0A370HY39</accession>
<evidence type="ECO:0000256" key="1">
    <source>
        <dbReference type="ARBA" id="ARBA00007435"/>
    </source>
</evidence>
<keyword evidence="3" id="KW-0255">Endonuclease</keyword>
<dbReference type="AlphaFoldDB" id="A0A370HY39"/>
<dbReference type="SUPFAM" id="SSF82771">
    <property type="entry name" value="GIY-YIG endonuclease"/>
    <property type="match status" value="1"/>
</dbReference>
<keyword evidence="3" id="KW-0378">Hydrolase</keyword>
<protein>
    <submittedName>
        <fullName evidence="3">Putative endonuclease</fullName>
    </submittedName>
</protein>